<dbReference type="HOGENOM" id="CLU_025947_1_0_2"/>
<dbReference type="eggNOG" id="arCOG01334">
    <property type="taxonomic scope" value="Archaea"/>
</dbReference>
<keyword evidence="1 8" id="KW-0645">Protease</keyword>
<feature type="transmembrane region" description="Helical" evidence="9">
    <location>
        <begin position="66"/>
        <end position="85"/>
    </location>
</feature>
<evidence type="ECO:0000256" key="2">
    <source>
        <dbReference type="ARBA" id="ARBA00022723"/>
    </source>
</evidence>
<keyword evidence="9" id="KW-0812">Transmembrane</keyword>
<feature type="transmembrane region" description="Helical" evidence="9">
    <location>
        <begin position="174"/>
        <end position="194"/>
    </location>
</feature>
<feature type="domain" description="CAAX prenyl protease 1 N-terminal" evidence="11">
    <location>
        <begin position="55"/>
        <end position="203"/>
    </location>
</feature>
<dbReference type="STRING" id="519442.Huta_1350"/>
<dbReference type="InterPro" id="IPR001915">
    <property type="entry name" value="Peptidase_M48"/>
</dbReference>
<evidence type="ECO:0000256" key="6">
    <source>
        <dbReference type="PIRSR" id="PIRSR627057-1"/>
    </source>
</evidence>
<evidence type="ECO:0000256" key="7">
    <source>
        <dbReference type="PIRSR" id="PIRSR627057-2"/>
    </source>
</evidence>
<protein>
    <submittedName>
        <fullName evidence="12">Ste24 endopeptidase</fullName>
        <ecNumber evidence="12">3.4.24.84</ecNumber>
    </submittedName>
</protein>
<feature type="binding site" evidence="7">
    <location>
        <position position="277"/>
    </location>
    <ligand>
        <name>Zn(2+)</name>
        <dbReference type="ChEBI" id="CHEBI:29105"/>
        <note>catalytic</note>
    </ligand>
</feature>
<accession>C7NNC6</accession>
<evidence type="ECO:0000256" key="1">
    <source>
        <dbReference type="ARBA" id="ARBA00022670"/>
    </source>
</evidence>
<feature type="binding site" evidence="7">
    <location>
        <position position="281"/>
    </location>
    <ligand>
        <name>Zn(2+)</name>
        <dbReference type="ChEBI" id="CHEBI:29105"/>
        <note>catalytic</note>
    </ligand>
</feature>
<dbReference type="OrthoDB" id="28389at2157"/>
<dbReference type="InterPro" id="IPR032456">
    <property type="entry name" value="Peptidase_M48_N"/>
</dbReference>
<dbReference type="Pfam" id="PF01435">
    <property type="entry name" value="Peptidase_M48"/>
    <property type="match status" value="1"/>
</dbReference>
<keyword evidence="5 8" id="KW-0482">Metalloprotease</keyword>
<feature type="domain" description="Peptidase M48" evidence="10">
    <location>
        <begin position="208"/>
        <end position="412"/>
    </location>
</feature>
<keyword evidence="9" id="KW-1133">Transmembrane helix</keyword>
<proteinExistence type="inferred from homology"/>
<dbReference type="Pfam" id="PF16491">
    <property type="entry name" value="Peptidase_M48_N"/>
    <property type="match status" value="1"/>
</dbReference>
<keyword evidence="13" id="KW-1185">Reference proteome</keyword>
<evidence type="ECO:0000313" key="13">
    <source>
        <dbReference type="Proteomes" id="UP000002071"/>
    </source>
</evidence>
<evidence type="ECO:0000256" key="4">
    <source>
        <dbReference type="ARBA" id="ARBA00022833"/>
    </source>
</evidence>
<reference evidence="12 13" key="1">
    <citation type="journal article" date="2009" name="Stand. Genomic Sci.">
        <title>Complete genome sequence of Halorhabdus utahensis type strain (AX-2).</title>
        <authorList>
            <person name="Anderson I."/>
            <person name="Tindall B.J."/>
            <person name="Pomrenke H."/>
            <person name="Goker M."/>
            <person name="Lapidus A."/>
            <person name="Nolan M."/>
            <person name="Copeland A."/>
            <person name="Glavina Del Rio T."/>
            <person name="Chen F."/>
            <person name="Tice H."/>
            <person name="Cheng J.F."/>
            <person name="Lucas S."/>
            <person name="Chertkov O."/>
            <person name="Bruce D."/>
            <person name="Brettin T."/>
            <person name="Detter J.C."/>
            <person name="Han C."/>
            <person name="Goodwin L."/>
            <person name="Land M."/>
            <person name="Hauser L."/>
            <person name="Chang Y.J."/>
            <person name="Jeffries C.D."/>
            <person name="Pitluck S."/>
            <person name="Pati A."/>
            <person name="Mavromatis K."/>
            <person name="Ivanova N."/>
            <person name="Ovchinnikova G."/>
            <person name="Chen A."/>
            <person name="Palaniappan K."/>
            <person name="Chain P."/>
            <person name="Rohde M."/>
            <person name="Bristow J."/>
            <person name="Eisen J.A."/>
            <person name="Markowitz V."/>
            <person name="Hugenholtz P."/>
            <person name="Kyrpides N.C."/>
            <person name="Klenk H.P."/>
        </authorList>
    </citation>
    <scope>NUCLEOTIDE SEQUENCE [LARGE SCALE GENOMIC DNA]</scope>
    <source>
        <strain evidence="13">DSM 12940 / JCM 11049 / AX-2</strain>
    </source>
</reference>
<dbReference type="GeneID" id="8383627"/>
<comment type="cofactor">
    <cofactor evidence="7 8">
        <name>Zn(2+)</name>
        <dbReference type="ChEBI" id="CHEBI:29105"/>
    </cofactor>
    <text evidence="7 8">Binds 1 zinc ion per subunit.</text>
</comment>
<comment type="similarity">
    <text evidence="8">Belongs to the peptidase M48 family.</text>
</comment>
<dbReference type="Proteomes" id="UP000002071">
    <property type="component" value="Chromosome"/>
</dbReference>
<gene>
    <name evidence="12" type="ordered locus">Huta_1350</name>
</gene>
<keyword evidence="2 7" id="KW-0479">Metal-binding</keyword>
<feature type="transmembrane region" description="Helical" evidence="9">
    <location>
        <begin position="105"/>
        <end position="127"/>
    </location>
</feature>
<feature type="transmembrane region" description="Helical" evidence="9">
    <location>
        <begin position="291"/>
        <end position="313"/>
    </location>
</feature>
<feature type="transmembrane region" description="Helical" evidence="9">
    <location>
        <begin position="147"/>
        <end position="168"/>
    </location>
</feature>
<evidence type="ECO:0000256" key="3">
    <source>
        <dbReference type="ARBA" id="ARBA00022801"/>
    </source>
</evidence>
<feature type="active site" description="Proton donor" evidence="6">
    <location>
        <position position="359"/>
    </location>
</feature>
<dbReference type="EC" id="3.4.24.84" evidence="12"/>
<feature type="active site" evidence="6">
    <location>
        <position position="278"/>
    </location>
</feature>
<dbReference type="PANTHER" id="PTHR10120">
    <property type="entry name" value="CAAX PRENYL PROTEASE 1"/>
    <property type="match status" value="1"/>
</dbReference>
<dbReference type="GO" id="GO:0004222">
    <property type="term" value="F:metalloendopeptidase activity"/>
    <property type="evidence" value="ECO:0007669"/>
    <property type="project" value="InterPro"/>
</dbReference>
<keyword evidence="9" id="KW-0472">Membrane</keyword>
<dbReference type="GO" id="GO:0046872">
    <property type="term" value="F:metal ion binding"/>
    <property type="evidence" value="ECO:0007669"/>
    <property type="project" value="UniProtKB-KW"/>
</dbReference>
<dbReference type="RefSeq" id="WP_015789100.1">
    <property type="nucleotide sequence ID" value="NC_013158.1"/>
</dbReference>
<evidence type="ECO:0000256" key="5">
    <source>
        <dbReference type="ARBA" id="ARBA00023049"/>
    </source>
</evidence>
<dbReference type="KEGG" id="hut:Huta_1350"/>
<feature type="transmembrane region" description="Helical" evidence="9">
    <location>
        <begin position="6"/>
        <end position="25"/>
    </location>
</feature>
<keyword evidence="3 8" id="KW-0378">Hydrolase</keyword>
<evidence type="ECO:0000256" key="8">
    <source>
        <dbReference type="RuleBase" id="RU003983"/>
    </source>
</evidence>
<evidence type="ECO:0000313" key="12">
    <source>
        <dbReference type="EMBL" id="ACV11526.1"/>
    </source>
</evidence>
<evidence type="ECO:0000256" key="9">
    <source>
        <dbReference type="SAM" id="Phobius"/>
    </source>
</evidence>
<dbReference type="EMBL" id="CP001687">
    <property type="protein sequence ID" value="ACV11526.1"/>
    <property type="molecule type" value="Genomic_DNA"/>
</dbReference>
<organism evidence="12 13">
    <name type="scientific">Halorhabdus utahensis (strain DSM 12940 / JCM 11049 / AX-2)</name>
    <dbReference type="NCBI Taxonomy" id="519442"/>
    <lineage>
        <taxon>Archaea</taxon>
        <taxon>Methanobacteriati</taxon>
        <taxon>Methanobacteriota</taxon>
        <taxon>Stenosarchaea group</taxon>
        <taxon>Halobacteria</taxon>
        <taxon>Halobacteriales</taxon>
        <taxon>Haloarculaceae</taxon>
        <taxon>Halorhabdus</taxon>
    </lineage>
</organism>
<evidence type="ECO:0000259" key="11">
    <source>
        <dbReference type="Pfam" id="PF16491"/>
    </source>
</evidence>
<dbReference type="AlphaFoldDB" id="C7NNC6"/>
<feature type="transmembrane region" description="Helical" evidence="9">
    <location>
        <begin position="325"/>
        <end position="346"/>
    </location>
</feature>
<evidence type="ECO:0000259" key="10">
    <source>
        <dbReference type="Pfam" id="PF01435"/>
    </source>
</evidence>
<dbReference type="InterPro" id="IPR027057">
    <property type="entry name" value="CAXX_Prtase_1"/>
</dbReference>
<feature type="binding site" evidence="7">
    <location>
        <position position="355"/>
    </location>
    <ligand>
        <name>Zn(2+)</name>
        <dbReference type="ChEBI" id="CHEBI:29105"/>
        <note>catalytic</note>
    </ligand>
</feature>
<dbReference type="GO" id="GO:0071586">
    <property type="term" value="P:CAAX-box protein processing"/>
    <property type="evidence" value="ECO:0007669"/>
    <property type="project" value="InterPro"/>
</dbReference>
<dbReference type="CDD" id="cd07343">
    <property type="entry name" value="M48A_Zmpste24p_like"/>
    <property type="match status" value="1"/>
</dbReference>
<name>C7NNC6_HALUD</name>
<keyword evidence="4 7" id="KW-0862">Zinc</keyword>
<dbReference type="Gene3D" id="3.30.2010.10">
    <property type="entry name" value="Metalloproteases ('zincins'), catalytic domain"/>
    <property type="match status" value="1"/>
</dbReference>
<sequence>MLVYHALFVTLLAGTTGFFTALAALNVRHAERTVDEEGDFVTDRLGIDDPEELLAYNRLGTALGHLQTWMMLVVVLLVLYSGLYADAVAALEATGWPPFVRGTVFVVGTVLALQALSLPFDVVETFVVEDLFDFNQQTLRLYIRDQLVSLLVMVVLVGVLATAVFLAMDALGELWWVAAWALFVGFSLLMQVLYPRVIAPLFNDFDPIESGDLHDAVTDVFDRAGFDTDAIYEMDASRRSSHANAYFIGFGRTKRVVLFDTLIEQLSIPSVQAVLAHELAHYDRGHIWKQLGASALWMGALLFGASLLVEATWLYEMFGIAGQPVYAGLVLAVLWLVPVAQLSAPLTNRLSLAHEREADAFAVEVMGAEPMADALADLTSENLSNPFPHPLYETFHYDHPPVPKRLQHIRTLADESAKAEA</sequence>